<reference evidence="2 3" key="1">
    <citation type="submission" date="2019-12" db="EMBL/GenBank/DDBJ databases">
        <authorList>
            <person name="Yuan C.-G."/>
        </authorList>
    </citation>
    <scope>NUCLEOTIDE SEQUENCE [LARGE SCALE GENOMIC DNA]</scope>
    <source>
        <strain evidence="2 3">KCTC 23863</strain>
    </source>
</reference>
<dbReference type="PROSITE" id="PS50112">
    <property type="entry name" value="PAS"/>
    <property type="match status" value="1"/>
</dbReference>
<dbReference type="RefSeq" id="WP_160885060.1">
    <property type="nucleotide sequence ID" value="NZ_WURB01000008.1"/>
</dbReference>
<dbReference type="SUPFAM" id="SSF55785">
    <property type="entry name" value="PYP-like sensor domain (PAS domain)"/>
    <property type="match status" value="1"/>
</dbReference>
<evidence type="ECO:0000259" key="1">
    <source>
        <dbReference type="PROSITE" id="PS50112"/>
    </source>
</evidence>
<dbReference type="AlphaFoldDB" id="A0A7X3SPP8"/>
<dbReference type="InterPro" id="IPR013655">
    <property type="entry name" value="PAS_fold_3"/>
</dbReference>
<dbReference type="InterPro" id="IPR000014">
    <property type="entry name" value="PAS"/>
</dbReference>
<dbReference type="CDD" id="cd00130">
    <property type="entry name" value="PAS"/>
    <property type="match status" value="1"/>
</dbReference>
<feature type="domain" description="PAS" evidence="1">
    <location>
        <begin position="11"/>
        <end position="49"/>
    </location>
</feature>
<dbReference type="EMBL" id="WURB01000008">
    <property type="protein sequence ID" value="MXQ12485.1"/>
    <property type="molecule type" value="Genomic_DNA"/>
</dbReference>
<organism evidence="2 3">
    <name type="scientific">Microvirga makkahensis</name>
    <dbReference type="NCBI Taxonomy" id="1128670"/>
    <lineage>
        <taxon>Bacteria</taxon>
        <taxon>Pseudomonadati</taxon>
        <taxon>Pseudomonadota</taxon>
        <taxon>Alphaproteobacteria</taxon>
        <taxon>Hyphomicrobiales</taxon>
        <taxon>Methylobacteriaceae</taxon>
        <taxon>Microvirga</taxon>
    </lineage>
</organism>
<comment type="caution">
    <text evidence="2">The sequence shown here is derived from an EMBL/GenBank/DDBJ whole genome shotgun (WGS) entry which is preliminary data.</text>
</comment>
<sequence>MSRLAGGKARTDLLGYREEEVVGTRFETWIHPEDRAAGQHMLQALHRSKSIRDFDVRIHARNGD</sequence>
<proteinExistence type="predicted"/>
<evidence type="ECO:0000313" key="3">
    <source>
        <dbReference type="Proteomes" id="UP000436483"/>
    </source>
</evidence>
<reference evidence="2 3" key="2">
    <citation type="submission" date="2020-01" db="EMBL/GenBank/DDBJ databases">
        <title>Microvirga sp. nov., an arsenate reduction bacterium isolated from Tibet hotspring sediments.</title>
        <authorList>
            <person name="Xian W.-D."/>
            <person name="Li W.-J."/>
        </authorList>
    </citation>
    <scope>NUCLEOTIDE SEQUENCE [LARGE SCALE GENOMIC DNA]</scope>
    <source>
        <strain evidence="2 3">KCTC 23863</strain>
    </source>
</reference>
<keyword evidence="3" id="KW-1185">Reference proteome</keyword>
<evidence type="ECO:0000313" key="2">
    <source>
        <dbReference type="EMBL" id="MXQ12485.1"/>
    </source>
</evidence>
<dbReference type="Pfam" id="PF08447">
    <property type="entry name" value="PAS_3"/>
    <property type="match status" value="1"/>
</dbReference>
<accession>A0A7X3SPP8</accession>
<dbReference type="OrthoDB" id="9799372at2"/>
<dbReference type="Proteomes" id="UP000436483">
    <property type="component" value="Unassembled WGS sequence"/>
</dbReference>
<protein>
    <submittedName>
        <fullName evidence="2">PAS domain-containing protein</fullName>
    </submittedName>
</protein>
<gene>
    <name evidence="2" type="ORF">GR328_13650</name>
</gene>
<dbReference type="InterPro" id="IPR035965">
    <property type="entry name" value="PAS-like_dom_sf"/>
</dbReference>
<dbReference type="Gene3D" id="3.30.450.20">
    <property type="entry name" value="PAS domain"/>
    <property type="match status" value="1"/>
</dbReference>
<name>A0A7X3SPP8_9HYPH</name>